<protein>
    <recommendedName>
        <fullName evidence="2">Neurotransmitter-gated ion-channel ligand-binding domain-containing protein</fullName>
    </recommendedName>
</protein>
<dbReference type="GO" id="GO:0016020">
    <property type="term" value="C:membrane"/>
    <property type="evidence" value="ECO:0007669"/>
    <property type="project" value="InterPro"/>
</dbReference>
<dbReference type="AlphaFoldDB" id="A0AAV2NN91"/>
<dbReference type="EMBL" id="OZ034826">
    <property type="protein sequence ID" value="CAL1681659.1"/>
    <property type="molecule type" value="Genomic_DNA"/>
</dbReference>
<proteinExistence type="predicted"/>
<dbReference type="PRINTS" id="PR00252">
    <property type="entry name" value="NRIONCHANNEL"/>
</dbReference>
<evidence type="ECO:0000256" key="1">
    <source>
        <dbReference type="SAM" id="Phobius"/>
    </source>
</evidence>
<feature type="domain" description="Neurotransmitter-gated ion-channel ligand-binding" evidence="2">
    <location>
        <begin position="60"/>
        <end position="264"/>
    </location>
</feature>
<keyword evidence="1" id="KW-0812">Transmembrane</keyword>
<dbReference type="FunFam" id="2.70.170.10:FF:000028">
    <property type="entry name" value="AcetylCholine Receptor"/>
    <property type="match status" value="1"/>
</dbReference>
<dbReference type="Gene3D" id="1.20.58.390">
    <property type="entry name" value="Neurotransmitter-gated ion-channel transmembrane domain"/>
    <property type="match status" value="1"/>
</dbReference>
<feature type="transmembrane region" description="Helical" evidence="1">
    <location>
        <begin position="329"/>
        <end position="350"/>
    </location>
</feature>
<keyword evidence="1" id="KW-0472">Membrane</keyword>
<feature type="transmembrane region" description="Helical" evidence="1">
    <location>
        <begin position="298"/>
        <end position="317"/>
    </location>
</feature>
<dbReference type="GO" id="GO:0004888">
    <property type="term" value="F:transmembrane signaling receptor activity"/>
    <property type="evidence" value="ECO:0007669"/>
    <property type="project" value="InterPro"/>
</dbReference>
<dbReference type="SUPFAM" id="SSF63712">
    <property type="entry name" value="Nicotinic receptor ligand binding domain-like"/>
    <property type="match status" value="1"/>
</dbReference>
<organism evidence="3 4">
    <name type="scientific">Lasius platythorax</name>
    <dbReference type="NCBI Taxonomy" id="488582"/>
    <lineage>
        <taxon>Eukaryota</taxon>
        <taxon>Metazoa</taxon>
        <taxon>Ecdysozoa</taxon>
        <taxon>Arthropoda</taxon>
        <taxon>Hexapoda</taxon>
        <taxon>Insecta</taxon>
        <taxon>Pterygota</taxon>
        <taxon>Neoptera</taxon>
        <taxon>Endopterygota</taxon>
        <taxon>Hymenoptera</taxon>
        <taxon>Apocrita</taxon>
        <taxon>Aculeata</taxon>
        <taxon>Formicoidea</taxon>
        <taxon>Formicidae</taxon>
        <taxon>Formicinae</taxon>
        <taxon>Lasius</taxon>
        <taxon>Lasius</taxon>
    </lineage>
</organism>
<evidence type="ECO:0000313" key="3">
    <source>
        <dbReference type="EMBL" id="CAL1681659.1"/>
    </source>
</evidence>
<evidence type="ECO:0000313" key="4">
    <source>
        <dbReference type="Proteomes" id="UP001497644"/>
    </source>
</evidence>
<dbReference type="InterPro" id="IPR036734">
    <property type="entry name" value="Neur_chan_lig-bd_sf"/>
</dbReference>
<feature type="transmembrane region" description="Helical" evidence="1">
    <location>
        <begin position="271"/>
        <end position="291"/>
    </location>
</feature>
<sequence length="444" mass="51692">MMRISRIRTIDPYTIKMRVLQVFGFFIFWQSNSFIVVNSYLDIVSRKCKNVEDTKLPLLRLKRQLFCDYDSSSHPNHFKNNVTVVTLRLMPKLMELENNLAILSLHSWMTLTWSDPHLTWSPSDYDGINFIHVKSSKIWTPDLCVYNSGDMLDDQLELPVTECLLFSEGSVSCVPAVKFVAKCDPDYTYFPYDKYICRIMFGSWRYIEEEVDYQISRDGISMDDYENNTEWDFKFINAVKEIKTHKCCGNDTFSSIDYNFLLTRYQGRKHITIVIPAIALILLTLTVLCLDPKSMERFALASVNYICHLLCLYFVHWQLQYNGVNTPKIFIFYGESVALATFAIILTILLRKLEDMNTKMPNWISSTTMFILSNRAGRFLIVKDNETKMADENTVTEGNSNVLKSEAKMKEPSWRHFATIIDWLSFICVILTYIIMLIIFISTG</sequence>
<dbReference type="InterPro" id="IPR038050">
    <property type="entry name" value="Neuro_actylchol_rec"/>
</dbReference>
<feature type="transmembrane region" description="Helical" evidence="1">
    <location>
        <begin position="417"/>
        <end position="441"/>
    </location>
</feature>
<dbReference type="Pfam" id="PF02931">
    <property type="entry name" value="Neur_chan_LBD"/>
    <property type="match status" value="1"/>
</dbReference>
<reference evidence="3" key="1">
    <citation type="submission" date="2024-04" db="EMBL/GenBank/DDBJ databases">
        <authorList>
            <consortium name="Molecular Ecology Group"/>
        </authorList>
    </citation>
    <scope>NUCLEOTIDE SEQUENCE</scope>
</reference>
<name>A0AAV2NN91_9HYME</name>
<dbReference type="CDD" id="cd18989">
    <property type="entry name" value="LGIC_ECD_cation"/>
    <property type="match status" value="1"/>
</dbReference>
<dbReference type="PANTHER" id="PTHR18945">
    <property type="entry name" value="NEUROTRANSMITTER GATED ION CHANNEL"/>
    <property type="match status" value="1"/>
</dbReference>
<accession>A0AAV2NN91</accession>
<evidence type="ECO:0000259" key="2">
    <source>
        <dbReference type="Pfam" id="PF02931"/>
    </source>
</evidence>
<keyword evidence="1" id="KW-1133">Transmembrane helix</keyword>
<dbReference type="GO" id="GO:0005230">
    <property type="term" value="F:extracellular ligand-gated monoatomic ion channel activity"/>
    <property type="evidence" value="ECO:0007669"/>
    <property type="project" value="InterPro"/>
</dbReference>
<dbReference type="InterPro" id="IPR006201">
    <property type="entry name" value="Neur_channel"/>
</dbReference>
<keyword evidence="4" id="KW-1185">Reference proteome</keyword>
<dbReference type="Gene3D" id="2.70.170.10">
    <property type="entry name" value="Neurotransmitter-gated ion-channel ligand-binding domain"/>
    <property type="match status" value="1"/>
</dbReference>
<dbReference type="InterPro" id="IPR006202">
    <property type="entry name" value="Neur_chan_lig-bd"/>
</dbReference>
<gene>
    <name evidence="3" type="ORF">LPLAT_LOCUS7629</name>
</gene>
<dbReference type="Proteomes" id="UP001497644">
    <property type="component" value="Chromosome 3"/>
</dbReference>